<evidence type="ECO:0000313" key="3">
    <source>
        <dbReference type="EMBL" id="KAL3817057.1"/>
    </source>
</evidence>
<feature type="domain" description="Chitin-binding type-4" evidence="1">
    <location>
        <begin position="30"/>
        <end position="157"/>
    </location>
</feature>
<dbReference type="InterPro" id="IPR004302">
    <property type="entry name" value="Cellulose/chitin-bd_N"/>
</dbReference>
<organism evidence="4 5">
    <name type="scientific">Cyclostephanos tholiformis</name>
    <dbReference type="NCBI Taxonomy" id="382380"/>
    <lineage>
        <taxon>Eukaryota</taxon>
        <taxon>Sar</taxon>
        <taxon>Stramenopiles</taxon>
        <taxon>Ochrophyta</taxon>
        <taxon>Bacillariophyta</taxon>
        <taxon>Coscinodiscophyceae</taxon>
        <taxon>Thalassiosirophycidae</taxon>
        <taxon>Stephanodiscales</taxon>
        <taxon>Stephanodiscaceae</taxon>
        <taxon>Cyclostephanos</taxon>
    </lineage>
</organism>
<dbReference type="EMBL" id="JALLPB020000120">
    <property type="protein sequence ID" value="KAL3817056.1"/>
    <property type="molecule type" value="Genomic_DNA"/>
</dbReference>
<gene>
    <name evidence="2" type="ORF">ACHAXA_000106</name>
    <name evidence="3" type="ORF">ACHAXA_000107</name>
    <name evidence="4" type="ORF">ACHAXA_000108</name>
</gene>
<dbReference type="Proteomes" id="UP001530377">
    <property type="component" value="Unassembled WGS sequence"/>
</dbReference>
<evidence type="ECO:0000313" key="4">
    <source>
        <dbReference type="EMBL" id="KAL3817058.1"/>
    </source>
</evidence>
<keyword evidence="5" id="KW-1185">Reference proteome</keyword>
<proteinExistence type="predicted"/>
<protein>
    <recommendedName>
        <fullName evidence="1">Chitin-binding type-4 domain-containing protein</fullName>
    </recommendedName>
</protein>
<dbReference type="EMBL" id="JALLPB020000120">
    <property type="protein sequence ID" value="KAL3817058.1"/>
    <property type="molecule type" value="Genomic_DNA"/>
</dbReference>
<dbReference type="AlphaFoldDB" id="A0ABD3RXT7"/>
<evidence type="ECO:0000259" key="1">
    <source>
        <dbReference type="Pfam" id="PF03067"/>
    </source>
</evidence>
<evidence type="ECO:0000313" key="2">
    <source>
        <dbReference type="EMBL" id="KAL3817056.1"/>
    </source>
</evidence>
<name>A0ABD3RXT7_9STRA</name>
<sequence length="230" mass="25824">MLKSRNEVARSQGIEWDSQSLNQKAGWETCGRSPSINYNTWSSNTIEATYTVGQQIDVEVTFTAHHKGHFVLKACPISSGGTATQACFDNNKLRFISGEGANFDQNFPERAYIPPPPPGTQASNGAGVNGYRWNYRYRFQLPPGLSGDRVLLQWHYVTANSCLPPGYNTYPFPSGWHPGNLPACGPLPTEVLNTRPIPEQDYWEWATTRSIWNRVMRSLDGPMWSCKDMC</sequence>
<reference evidence="4 5" key="1">
    <citation type="submission" date="2024-10" db="EMBL/GenBank/DDBJ databases">
        <title>Updated reference genomes for cyclostephanoid diatoms.</title>
        <authorList>
            <person name="Roberts W.R."/>
            <person name="Alverson A.J."/>
        </authorList>
    </citation>
    <scope>NUCLEOTIDE SEQUENCE [LARGE SCALE GENOMIC DNA]</scope>
    <source>
        <strain evidence="4 5">AJA228-03</strain>
    </source>
</reference>
<accession>A0ABD3RXT7</accession>
<dbReference type="Pfam" id="PF03067">
    <property type="entry name" value="LPMO_10"/>
    <property type="match status" value="1"/>
</dbReference>
<evidence type="ECO:0000313" key="5">
    <source>
        <dbReference type="Proteomes" id="UP001530377"/>
    </source>
</evidence>
<comment type="caution">
    <text evidence="4">The sequence shown here is derived from an EMBL/GenBank/DDBJ whole genome shotgun (WGS) entry which is preliminary data.</text>
</comment>
<dbReference type="EMBL" id="JALLPB020000120">
    <property type="protein sequence ID" value="KAL3817057.1"/>
    <property type="molecule type" value="Genomic_DNA"/>
</dbReference>